<dbReference type="RefSeq" id="WP_379663324.1">
    <property type="nucleotide sequence ID" value="NZ_JBHUDG010000020.1"/>
</dbReference>
<dbReference type="Proteomes" id="UP001597118">
    <property type="component" value="Unassembled WGS sequence"/>
</dbReference>
<reference evidence="2" key="1">
    <citation type="journal article" date="2019" name="Int. J. Syst. Evol. Microbiol.">
        <title>The Global Catalogue of Microorganisms (GCM) 10K type strain sequencing project: providing services to taxonomists for standard genome sequencing and annotation.</title>
        <authorList>
            <consortium name="The Broad Institute Genomics Platform"/>
            <consortium name="The Broad Institute Genome Sequencing Center for Infectious Disease"/>
            <person name="Wu L."/>
            <person name="Ma J."/>
        </authorList>
    </citation>
    <scope>NUCLEOTIDE SEQUENCE [LARGE SCALE GENOMIC DNA]</scope>
    <source>
        <strain evidence="2">CCUG 53762</strain>
    </source>
</reference>
<proteinExistence type="predicted"/>
<accession>A0ABW4IDX4</accession>
<protein>
    <submittedName>
        <fullName evidence="1">Uncharacterized protein</fullName>
    </submittedName>
</protein>
<evidence type="ECO:0000313" key="2">
    <source>
        <dbReference type="Proteomes" id="UP001597118"/>
    </source>
</evidence>
<gene>
    <name evidence="1" type="ORF">ACFSAH_13790</name>
</gene>
<comment type="caution">
    <text evidence="1">The sequence shown here is derived from an EMBL/GenBank/DDBJ whole genome shotgun (WGS) entry which is preliminary data.</text>
</comment>
<evidence type="ECO:0000313" key="1">
    <source>
        <dbReference type="EMBL" id="MFD1630955.1"/>
    </source>
</evidence>
<keyword evidence="2" id="KW-1185">Reference proteome</keyword>
<name>A0ABW4IDX4_9SPHI</name>
<dbReference type="EMBL" id="JBHUDG010000020">
    <property type="protein sequence ID" value="MFD1630955.1"/>
    <property type="molecule type" value="Genomic_DNA"/>
</dbReference>
<organism evidence="1 2">
    <name type="scientific">Pseudopedobacter beijingensis</name>
    <dbReference type="NCBI Taxonomy" id="1207056"/>
    <lineage>
        <taxon>Bacteria</taxon>
        <taxon>Pseudomonadati</taxon>
        <taxon>Bacteroidota</taxon>
        <taxon>Sphingobacteriia</taxon>
        <taxon>Sphingobacteriales</taxon>
        <taxon>Sphingobacteriaceae</taxon>
        <taxon>Pseudopedobacter</taxon>
    </lineage>
</organism>
<sequence>MRYSYLLLIACLFACSQKNETSISSWRLIDYKVSYYDTITGQKVYEERPDMLKEYDGIMIVDNEIQFVNKVLSKKANHIKILEDDTTKPFLRLLSYSGYVQQSEILIKWETAVEHRISHFELYVSHDGKEFVFLDKILAEGGTSRMNYVCIDKNPKPGINYYQLYCVDVSGEKVVSNIIAINYSIGNVNKLINDGERIYLPFAIGDFYPVSVIYKNDHEMLWEGMKRDVRFYDSKQEVKTGNKKLEMKFTR</sequence>